<dbReference type="CDD" id="cd16922">
    <property type="entry name" value="HATPase_EvgS-ArcB-TorS-like"/>
    <property type="match status" value="1"/>
</dbReference>
<evidence type="ECO:0000259" key="15">
    <source>
        <dbReference type="PROSITE" id="PS50112"/>
    </source>
</evidence>
<feature type="domain" description="PAC" evidence="16">
    <location>
        <begin position="386"/>
        <end position="438"/>
    </location>
</feature>
<dbReference type="FunFam" id="1.10.287.130:FF:000002">
    <property type="entry name" value="Two-component osmosensing histidine kinase"/>
    <property type="match status" value="1"/>
</dbReference>
<feature type="transmembrane region" description="Helical" evidence="12">
    <location>
        <begin position="127"/>
        <end position="144"/>
    </location>
</feature>
<dbReference type="PROSITE" id="PS50110">
    <property type="entry name" value="RESPONSE_REGULATORY"/>
    <property type="match status" value="1"/>
</dbReference>
<dbReference type="Gene3D" id="3.30.450.40">
    <property type="match status" value="2"/>
</dbReference>
<feature type="domain" description="Histidine kinase" evidence="13">
    <location>
        <begin position="937"/>
        <end position="1159"/>
    </location>
</feature>
<dbReference type="CDD" id="cd00130">
    <property type="entry name" value="PAS"/>
    <property type="match status" value="2"/>
</dbReference>
<organism evidence="17 18">
    <name type="scientific">Flavobacterium yafengii</name>
    <dbReference type="NCBI Taxonomy" id="3041253"/>
    <lineage>
        <taxon>Bacteria</taxon>
        <taxon>Pseudomonadati</taxon>
        <taxon>Bacteroidota</taxon>
        <taxon>Flavobacteriia</taxon>
        <taxon>Flavobacteriales</taxon>
        <taxon>Flavobacteriaceae</taxon>
        <taxon>Flavobacterium</taxon>
    </lineage>
</organism>
<dbReference type="Gene3D" id="3.30.565.10">
    <property type="entry name" value="Histidine kinase-like ATPase, C-terminal domain"/>
    <property type="match status" value="1"/>
</dbReference>
<keyword evidence="8" id="KW-0902">Two-component regulatory system</keyword>
<feature type="transmembrane region" description="Helical" evidence="12">
    <location>
        <begin position="45"/>
        <end position="65"/>
    </location>
</feature>
<dbReference type="InterPro" id="IPR004358">
    <property type="entry name" value="Sig_transdc_His_kin-like_C"/>
</dbReference>
<dbReference type="SUPFAM" id="SSF47384">
    <property type="entry name" value="Homodimeric domain of signal transducing histidine kinase"/>
    <property type="match status" value="1"/>
</dbReference>
<dbReference type="InterPro" id="IPR003018">
    <property type="entry name" value="GAF"/>
</dbReference>
<comment type="subunit">
    <text evidence="9">At low DSF concentrations, interacts with RpfF.</text>
</comment>
<sequence length="1311" mass="151530">MNTLLWVIIATLFIFLAYKIYTIKSTLRSKLLDKGVETTTKSKEYQLYLLFLGIILPSIEVIFEIFKIRPISLLIPNCTIGFSLILLYFISTRSIIVFRHIKQIFIALFIIYFCFIARNLIYSPTDFIPITAFVVSFFFAYNVLKPINVYWCFVTSVFMFLGIAYVLEIIPLKTNIALFIYSSIILIVNYIHHVSLLNIDVEFRFNNQIINKGNSLILATNKKGEIVFCSENVETILGYTVDQVMGLGYWKETEDTEFYGEDYHTKFKIDRLFIRKIKCKNGEYKHIQWNDKKFSEDLIIGIGQDVTNEVHLQNQYKNLIQNAIDLIFEVDDNGNFTFVNAFTIKTLGFKKKEILTKHYLEFIREDYSNSIMDFYQNLLENEQNFPTIEFPLLKKNGEELWVSQKVIINRNDTGKIIGYSGIARDITKFKDIEFENKIRQEKVEEYNKTIKKLSTTNFSNYKNLDRSIMQIIEAAAKVSKCSRVSYWKYTENVITCENLYELETNSYSKGYVLEKENYPIYFESIKSKKQISAPDVLDKWELSEFTENYFLKYDIKSQLDIPIFINGELTGTISFETSKNKRNWDNDDIIFARTISDIISLTIISHSRYETEKKLEYKSELLSAMALCTEKFLNSKDINDIFSDVLIIMGQATKSHRAYYYENDVNTGLISQKYRWIIHNIKLTENNVKLQNLPYEYFEELITPLLKNKIYRAIIPKIENISLRNKLVNVDVVSLILFPIFVRNKFHGFLGFDDTQNERIWSEDEVNILQTLASNIASSIERIANETAINESEEKFRLLANNIPGTVYLSNYDENNTKIYINDEIEKLTGYPKSSFLNDQLSFIDLIHPEDKTSTIAAQKDAIENKRAIHLTYRIIHKDNHIVWVEEFGDAIYKDGKIAFIEGIFIDITERKQTETVVQQKELAEAANKAKSEFLANMSHEIRTPLNGIIGFTDLLMNTNLGVTQEKYITTVNQSAHSLLDIINDILDFSKIEAGKLELFIEKYDVGEMLSQIIDLILYESNLKKLNLKLNIASDIPKYFWVDSVRLKQILINLLANAVKFTEKGSIKLDVTVLEKIDDSNSKIRFAVIDTGIGILEQNKKKIFQAFSQEDSSTTRKFGGTGLGLTISNQLLGLMNSRLQLKSEIDLGSTFYFDLDLKTSNEPVEKVNLLETDFDSIKDIVVKRNISNKKIKIMIVEDNKVNMLLLKTIIKNLDINPVIFEVTNGKDAVDQFEEINPDIIFMDIQMPIMNGYEATQLIRNLKSGQNVPIIAITAGTEKEEKEKCLTAGMNDYIPKPIIKGIIEEAITKWTS</sequence>
<evidence type="ECO:0000256" key="8">
    <source>
        <dbReference type="ARBA" id="ARBA00023012"/>
    </source>
</evidence>
<feature type="transmembrane region" description="Helical" evidence="12">
    <location>
        <begin position="6"/>
        <end position="24"/>
    </location>
</feature>
<dbReference type="InterPro" id="IPR001610">
    <property type="entry name" value="PAC"/>
</dbReference>
<feature type="domain" description="PAS" evidence="15">
    <location>
        <begin position="208"/>
        <end position="246"/>
    </location>
</feature>
<dbReference type="SMART" id="SM00388">
    <property type="entry name" value="HisKA"/>
    <property type="match status" value="1"/>
</dbReference>
<dbReference type="InterPro" id="IPR035965">
    <property type="entry name" value="PAS-like_dom_sf"/>
</dbReference>
<evidence type="ECO:0000256" key="12">
    <source>
        <dbReference type="SAM" id="Phobius"/>
    </source>
</evidence>
<dbReference type="InterPro" id="IPR013655">
    <property type="entry name" value="PAS_fold_3"/>
</dbReference>
<evidence type="ECO:0000259" key="14">
    <source>
        <dbReference type="PROSITE" id="PS50110"/>
    </source>
</evidence>
<dbReference type="InterPro" id="IPR013767">
    <property type="entry name" value="PAS_fold"/>
</dbReference>
<evidence type="ECO:0000259" key="16">
    <source>
        <dbReference type="PROSITE" id="PS50113"/>
    </source>
</evidence>
<dbReference type="Pfam" id="PF13426">
    <property type="entry name" value="PAS_9"/>
    <property type="match status" value="1"/>
</dbReference>
<dbReference type="InterPro" id="IPR003594">
    <property type="entry name" value="HATPase_dom"/>
</dbReference>
<dbReference type="GO" id="GO:0006355">
    <property type="term" value="P:regulation of DNA-templated transcription"/>
    <property type="evidence" value="ECO:0007669"/>
    <property type="project" value="InterPro"/>
</dbReference>
<dbReference type="CDD" id="cd00082">
    <property type="entry name" value="HisKA"/>
    <property type="match status" value="1"/>
</dbReference>
<dbReference type="InterPro" id="IPR001789">
    <property type="entry name" value="Sig_transdc_resp-reg_receiver"/>
</dbReference>
<dbReference type="SUPFAM" id="SSF55785">
    <property type="entry name" value="PYP-like sensor domain (PAS domain)"/>
    <property type="match status" value="3"/>
</dbReference>
<dbReference type="PROSITE" id="PS50112">
    <property type="entry name" value="PAS"/>
    <property type="match status" value="3"/>
</dbReference>
<dbReference type="SUPFAM" id="SSF55781">
    <property type="entry name" value="GAF domain-like"/>
    <property type="match status" value="2"/>
</dbReference>
<evidence type="ECO:0000256" key="2">
    <source>
        <dbReference type="ARBA" id="ARBA00012438"/>
    </source>
</evidence>
<dbReference type="InterPro" id="IPR003661">
    <property type="entry name" value="HisK_dim/P_dom"/>
</dbReference>
<dbReference type="EC" id="2.7.13.3" evidence="2"/>
<dbReference type="SUPFAM" id="SSF52172">
    <property type="entry name" value="CheY-like"/>
    <property type="match status" value="1"/>
</dbReference>
<dbReference type="Pfam" id="PF00989">
    <property type="entry name" value="PAS"/>
    <property type="match status" value="1"/>
</dbReference>
<dbReference type="Pfam" id="PF01590">
    <property type="entry name" value="GAF"/>
    <property type="match status" value="2"/>
</dbReference>
<dbReference type="GO" id="GO:0005524">
    <property type="term" value="F:ATP binding"/>
    <property type="evidence" value="ECO:0007669"/>
    <property type="project" value="UniProtKB-KW"/>
</dbReference>
<proteinExistence type="predicted"/>
<gene>
    <name evidence="17" type="ORF">QLS97_12895</name>
</gene>
<evidence type="ECO:0000313" key="18">
    <source>
        <dbReference type="Proteomes" id="UP001228643"/>
    </source>
</evidence>
<accession>A0AAW6TLS3</accession>
<dbReference type="Pfam" id="PF02518">
    <property type="entry name" value="HATPase_c"/>
    <property type="match status" value="1"/>
</dbReference>
<comment type="caution">
    <text evidence="17">The sequence shown here is derived from an EMBL/GenBank/DDBJ whole genome shotgun (WGS) entry which is preliminary data.</text>
</comment>
<keyword evidence="12" id="KW-0472">Membrane</keyword>
<dbReference type="FunFam" id="3.30.565.10:FF:000010">
    <property type="entry name" value="Sensor histidine kinase RcsC"/>
    <property type="match status" value="1"/>
</dbReference>
<dbReference type="PROSITE" id="PS50113">
    <property type="entry name" value="PAC"/>
    <property type="match status" value="2"/>
</dbReference>
<dbReference type="PANTHER" id="PTHR45339">
    <property type="entry name" value="HYBRID SIGNAL TRANSDUCTION HISTIDINE KINASE J"/>
    <property type="match status" value="1"/>
</dbReference>
<dbReference type="NCBIfam" id="TIGR00229">
    <property type="entry name" value="sensory_box"/>
    <property type="match status" value="3"/>
</dbReference>
<dbReference type="SMART" id="SM00065">
    <property type="entry name" value="GAF"/>
    <property type="match status" value="2"/>
</dbReference>
<keyword evidence="7" id="KW-0067">ATP-binding</keyword>
<evidence type="ECO:0000256" key="10">
    <source>
        <dbReference type="ARBA" id="ARBA00068150"/>
    </source>
</evidence>
<dbReference type="InterPro" id="IPR000014">
    <property type="entry name" value="PAS"/>
</dbReference>
<dbReference type="PANTHER" id="PTHR45339:SF1">
    <property type="entry name" value="HYBRID SIGNAL TRANSDUCTION HISTIDINE KINASE J"/>
    <property type="match status" value="1"/>
</dbReference>
<dbReference type="SMART" id="SM00091">
    <property type="entry name" value="PAS"/>
    <property type="match status" value="3"/>
</dbReference>
<evidence type="ECO:0000256" key="4">
    <source>
        <dbReference type="ARBA" id="ARBA00022679"/>
    </source>
</evidence>
<evidence type="ECO:0000256" key="1">
    <source>
        <dbReference type="ARBA" id="ARBA00000085"/>
    </source>
</evidence>
<dbReference type="PROSITE" id="PS50109">
    <property type="entry name" value="HIS_KIN"/>
    <property type="match status" value="1"/>
</dbReference>
<evidence type="ECO:0000256" key="5">
    <source>
        <dbReference type="ARBA" id="ARBA00022741"/>
    </source>
</evidence>
<feature type="domain" description="PAS" evidence="15">
    <location>
        <begin position="312"/>
        <end position="382"/>
    </location>
</feature>
<feature type="domain" description="PAS" evidence="15">
    <location>
        <begin position="792"/>
        <end position="866"/>
    </location>
</feature>
<dbReference type="RefSeq" id="WP_282717192.1">
    <property type="nucleotide sequence ID" value="NZ_JASCRY010000003.1"/>
</dbReference>
<dbReference type="InterPro" id="IPR011006">
    <property type="entry name" value="CheY-like_superfamily"/>
</dbReference>
<keyword evidence="4" id="KW-0808">Transferase</keyword>
<evidence type="ECO:0000313" key="17">
    <source>
        <dbReference type="EMBL" id="MDI5950547.1"/>
    </source>
</evidence>
<evidence type="ECO:0000256" key="9">
    <source>
        <dbReference type="ARBA" id="ARBA00064003"/>
    </source>
</evidence>
<protein>
    <recommendedName>
        <fullName evidence="10">Sensory/regulatory protein RpfC</fullName>
        <ecNumber evidence="2">2.7.13.3</ecNumber>
    </recommendedName>
</protein>
<evidence type="ECO:0000259" key="13">
    <source>
        <dbReference type="PROSITE" id="PS50109"/>
    </source>
</evidence>
<name>A0AAW6TLS3_9FLAO</name>
<feature type="domain" description="Response regulatory" evidence="14">
    <location>
        <begin position="1192"/>
        <end position="1310"/>
    </location>
</feature>
<evidence type="ECO:0000256" key="11">
    <source>
        <dbReference type="PROSITE-ProRule" id="PRU00169"/>
    </source>
</evidence>
<feature type="domain" description="PAC" evidence="16">
    <location>
        <begin position="869"/>
        <end position="920"/>
    </location>
</feature>
<dbReference type="PRINTS" id="PR00344">
    <property type="entry name" value="BCTRLSENSOR"/>
</dbReference>
<dbReference type="SUPFAM" id="SSF55874">
    <property type="entry name" value="ATPase domain of HSP90 chaperone/DNA topoisomerase II/histidine kinase"/>
    <property type="match status" value="1"/>
</dbReference>
<reference evidence="17 18" key="1">
    <citation type="submission" date="2023-04" db="EMBL/GenBank/DDBJ databases">
        <title>Two novel species of Flavobacterium.</title>
        <authorList>
            <person name="Liu Q."/>
            <person name="Xin Y.-H."/>
        </authorList>
    </citation>
    <scope>NUCLEOTIDE SEQUENCE [LARGE SCALE GENOMIC DNA]</scope>
    <source>
        <strain evidence="17 18">LB2P87</strain>
    </source>
</reference>
<dbReference type="InterPro" id="IPR036097">
    <property type="entry name" value="HisK_dim/P_sf"/>
</dbReference>
<dbReference type="EMBL" id="JASCRY010000003">
    <property type="protein sequence ID" value="MDI5950547.1"/>
    <property type="molecule type" value="Genomic_DNA"/>
</dbReference>
<keyword evidence="5" id="KW-0547">Nucleotide-binding</keyword>
<keyword evidence="18" id="KW-1185">Reference proteome</keyword>
<feature type="transmembrane region" description="Helical" evidence="12">
    <location>
        <begin position="71"/>
        <end position="91"/>
    </location>
</feature>
<dbReference type="Proteomes" id="UP001228643">
    <property type="component" value="Unassembled WGS sequence"/>
</dbReference>
<dbReference type="InterPro" id="IPR005467">
    <property type="entry name" value="His_kinase_dom"/>
</dbReference>
<dbReference type="SMART" id="SM00086">
    <property type="entry name" value="PAC"/>
    <property type="match status" value="3"/>
</dbReference>
<evidence type="ECO:0000256" key="3">
    <source>
        <dbReference type="ARBA" id="ARBA00022553"/>
    </source>
</evidence>
<feature type="transmembrane region" description="Helical" evidence="12">
    <location>
        <begin position="103"/>
        <end position="121"/>
    </location>
</feature>
<dbReference type="Pfam" id="PF00072">
    <property type="entry name" value="Response_reg"/>
    <property type="match status" value="1"/>
</dbReference>
<keyword evidence="12" id="KW-0812">Transmembrane</keyword>
<evidence type="ECO:0000256" key="7">
    <source>
        <dbReference type="ARBA" id="ARBA00022840"/>
    </source>
</evidence>
<keyword evidence="6" id="KW-0418">Kinase</keyword>
<dbReference type="InterPro" id="IPR029016">
    <property type="entry name" value="GAF-like_dom_sf"/>
</dbReference>
<dbReference type="Gene3D" id="3.30.450.20">
    <property type="entry name" value="PAS domain"/>
    <property type="match status" value="3"/>
</dbReference>
<dbReference type="Gene3D" id="1.10.287.130">
    <property type="match status" value="1"/>
</dbReference>
<dbReference type="CDD" id="cd17546">
    <property type="entry name" value="REC_hyHK_CKI1_RcsC-like"/>
    <property type="match status" value="1"/>
</dbReference>
<keyword evidence="3 11" id="KW-0597">Phosphoprotein</keyword>
<dbReference type="SMART" id="SM00387">
    <property type="entry name" value="HATPase_c"/>
    <property type="match status" value="1"/>
</dbReference>
<dbReference type="InterPro" id="IPR036890">
    <property type="entry name" value="HATPase_C_sf"/>
</dbReference>
<feature type="transmembrane region" description="Helical" evidence="12">
    <location>
        <begin position="149"/>
        <end position="170"/>
    </location>
</feature>
<dbReference type="Gene3D" id="3.40.50.2300">
    <property type="match status" value="1"/>
</dbReference>
<dbReference type="SMART" id="SM00448">
    <property type="entry name" value="REC"/>
    <property type="match status" value="1"/>
</dbReference>
<dbReference type="Pfam" id="PF00512">
    <property type="entry name" value="HisKA"/>
    <property type="match status" value="1"/>
</dbReference>
<comment type="catalytic activity">
    <reaction evidence="1">
        <text>ATP + protein L-histidine = ADP + protein N-phospho-L-histidine.</text>
        <dbReference type="EC" id="2.7.13.3"/>
    </reaction>
</comment>
<feature type="modified residue" description="4-aspartylphosphate" evidence="11">
    <location>
        <position position="1243"/>
    </location>
</feature>
<dbReference type="Pfam" id="PF08447">
    <property type="entry name" value="PAS_3"/>
    <property type="match status" value="1"/>
</dbReference>
<keyword evidence="12" id="KW-1133">Transmembrane helix</keyword>
<dbReference type="InterPro" id="IPR000700">
    <property type="entry name" value="PAS-assoc_C"/>
</dbReference>
<dbReference type="GO" id="GO:0000155">
    <property type="term" value="F:phosphorelay sensor kinase activity"/>
    <property type="evidence" value="ECO:0007669"/>
    <property type="project" value="InterPro"/>
</dbReference>
<evidence type="ECO:0000256" key="6">
    <source>
        <dbReference type="ARBA" id="ARBA00022777"/>
    </source>
</evidence>